<evidence type="ECO:0000259" key="4">
    <source>
        <dbReference type="Pfam" id="PF20257"/>
    </source>
</evidence>
<feature type="domain" description="S-adenosyl-l-methionine hydroxide adenosyltransferase C-terminal" evidence="4">
    <location>
        <begin position="193"/>
        <end position="281"/>
    </location>
</feature>
<dbReference type="SUPFAM" id="SSF102522">
    <property type="entry name" value="Bacterial fluorinating enzyme, N-terminal domain"/>
    <property type="match status" value="1"/>
</dbReference>
<evidence type="ECO:0008006" key="7">
    <source>
        <dbReference type="Google" id="ProtNLM"/>
    </source>
</evidence>
<evidence type="ECO:0000313" key="6">
    <source>
        <dbReference type="Proteomes" id="UP000178606"/>
    </source>
</evidence>
<comment type="caution">
    <text evidence="5">The sequence shown here is derived from an EMBL/GenBank/DDBJ whole genome shotgun (WGS) entry which is preliminary data.</text>
</comment>
<dbReference type="SUPFAM" id="SSF101852">
    <property type="entry name" value="Bacterial fluorinating enzyme, C-terminal domain"/>
    <property type="match status" value="1"/>
</dbReference>
<accession>A0A1F6CDG3</accession>
<evidence type="ECO:0000256" key="1">
    <source>
        <dbReference type="ARBA" id="ARBA00022691"/>
    </source>
</evidence>
<organism evidence="5 6">
    <name type="scientific">Handelsmanbacteria sp. (strain RIFCSPLOWO2_12_FULL_64_10)</name>
    <dbReference type="NCBI Taxonomy" id="1817868"/>
    <lineage>
        <taxon>Bacteria</taxon>
        <taxon>Candidatus Handelsmaniibacteriota</taxon>
    </lineage>
</organism>
<dbReference type="EMBL" id="MFKF01000276">
    <property type="protein sequence ID" value="OGG47051.1"/>
    <property type="molecule type" value="Genomic_DNA"/>
</dbReference>
<reference evidence="5 6" key="1">
    <citation type="journal article" date="2016" name="Nat. Commun.">
        <title>Thousands of microbial genomes shed light on interconnected biogeochemical processes in an aquifer system.</title>
        <authorList>
            <person name="Anantharaman K."/>
            <person name="Brown C.T."/>
            <person name="Hug L.A."/>
            <person name="Sharon I."/>
            <person name="Castelle C.J."/>
            <person name="Probst A.J."/>
            <person name="Thomas B.C."/>
            <person name="Singh A."/>
            <person name="Wilkins M.J."/>
            <person name="Karaoz U."/>
            <person name="Brodie E.L."/>
            <person name="Williams K.H."/>
            <person name="Hubbard S.S."/>
            <person name="Banfield J.F."/>
        </authorList>
    </citation>
    <scope>NUCLEOTIDE SEQUENCE [LARGE SCALE GENOMIC DNA]</scope>
    <source>
        <strain evidence="6">RIFCSPLOWO2_12_FULL_64_10</strain>
    </source>
</reference>
<dbReference type="Pfam" id="PF01887">
    <property type="entry name" value="SAM_HAT_N"/>
    <property type="match status" value="1"/>
</dbReference>
<comment type="similarity">
    <text evidence="2">Belongs to the SAM hydrolase / SAM-dependent halogenase family.</text>
</comment>
<evidence type="ECO:0000259" key="3">
    <source>
        <dbReference type="Pfam" id="PF01887"/>
    </source>
</evidence>
<dbReference type="PANTHER" id="PTHR35092">
    <property type="entry name" value="CHLORINASE MJ1651"/>
    <property type="match status" value="1"/>
</dbReference>
<dbReference type="InterPro" id="IPR002747">
    <property type="entry name" value="SAM_OH_AdoTrfase"/>
</dbReference>
<dbReference type="PANTHER" id="PTHR35092:SF1">
    <property type="entry name" value="CHLORINASE MJ1651"/>
    <property type="match status" value="1"/>
</dbReference>
<dbReference type="Pfam" id="PF20257">
    <property type="entry name" value="SAM_HAT_C"/>
    <property type="match status" value="1"/>
</dbReference>
<sequence length="289" mass="31011">MTLLLLLSTLPALAADFRPNGLIVLLTDFGTRDFYVGAMKGAILRTSPNVRIEDITHEVPKYDIAEGAYTLLKSAPEFPKGAVFLCVVDPGVGTARKPVAILTADGNAYVGPDNGLFTRVIDAAGLVSAYELTNADLMGKDLISSTFHGRDVFGPVAAHLASGFPIDRVGPRLESLVRLEPRKPRIEREVVIGEVTLVDEYGDVLTSLLRKDLEQAGIQKGDTLKIRIGDREVVAPFLKTYGDVPEGKPVCMVSSGEVFEIAINQGDLGKSIGARRGDPVTVQKQIGGR</sequence>
<dbReference type="Proteomes" id="UP000178606">
    <property type="component" value="Unassembled WGS sequence"/>
</dbReference>
<dbReference type="InterPro" id="IPR023227">
    <property type="entry name" value="SAM_OH_AdoTrfase_C_sf"/>
</dbReference>
<keyword evidence="1" id="KW-0949">S-adenosyl-L-methionine</keyword>
<dbReference type="InterPro" id="IPR046470">
    <property type="entry name" value="SAM_HAT_C"/>
</dbReference>
<name>A0A1F6CDG3_HANXR</name>
<dbReference type="PIRSF" id="PIRSF006779">
    <property type="entry name" value="UCP006779"/>
    <property type="match status" value="1"/>
</dbReference>
<proteinExistence type="inferred from homology"/>
<evidence type="ECO:0000256" key="2">
    <source>
        <dbReference type="ARBA" id="ARBA00024035"/>
    </source>
</evidence>
<dbReference type="Gene3D" id="2.40.30.90">
    <property type="entry name" value="Bacterial fluorinating enzyme like"/>
    <property type="match status" value="1"/>
</dbReference>
<protein>
    <recommendedName>
        <fullName evidence="7">SAM-dependent chlorinase/fluorinase</fullName>
    </recommendedName>
</protein>
<gene>
    <name evidence="5" type="ORF">A3F84_07015</name>
</gene>
<dbReference type="AlphaFoldDB" id="A0A1F6CDG3"/>
<dbReference type="InterPro" id="IPR023228">
    <property type="entry name" value="SAM_OH_AdoTrfase_N_sf"/>
</dbReference>
<feature type="domain" description="S-adenosyl-l-methionine hydroxide adenosyltransferase N-terminal" evidence="3">
    <location>
        <begin position="23"/>
        <end position="170"/>
    </location>
</feature>
<dbReference type="InterPro" id="IPR046469">
    <property type="entry name" value="SAM_HAT_N"/>
</dbReference>
<dbReference type="Gene3D" id="3.40.50.10790">
    <property type="entry name" value="S-adenosyl-l-methionine hydroxide adenosyltransferase, N-terminal"/>
    <property type="match status" value="1"/>
</dbReference>
<evidence type="ECO:0000313" key="5">
    <source>
        <dbReference type="EMBL" id="OGG47051.1"/>
    </source>
</evidence>